<dbReference type="SUPFAM" id="SSF49854">
    <property type="entry name" value="Spermadhesin, CUB domain"/>
    <property type="match status" value="1"/>
</dbReference>
<dbReference type="InterPro" id="IPR000859">
    <property type="entry name" value="CUB_dom"/>
</dbReference>
<dbReference type="Pfam" id="PF00431">
    <property type="entry name" value="CUB"/>
    <property type="match status" value="1"/>
</dbReference>
<dbReference type="PROSITE" id="PS01180">
    <property type="entry name" value="CUB"/>
    <property type="match status" value="1"/>
</dbReference>
<feature type="domain" description="CUB" evidence="3">
    <location>
        <begin position="43"/>
        <end position="107"/>
    </location>
</feature>
<comment type="caution">
    <text evidence="4">The sequence shown here is derived from an EMBL/GenBank/DDBJ whole genome shotgun (WGS) entry which is preliminary data.</text>
</comment>
<dbReference type="PANTHER" id="PTHR24255:SF10">
    <property type="entry name" value="MANNAN-BINDING LECTIN SERINE PROTEASE 2"/>
    <property type="match status" value="1"/>
</dbReference>
<dbReference type="EMBL" id="JASSZA010000007">
    <property type="protein sequence ID" value="KAK2105916.1"/>
    <property type="molecule type" value="Genomic_DNA"/>
</dbReference>
<evidence type="ECO:0000259" key="3">
    <source>
        <dbReference type="PROSITE" id="PS01180"/>
    </source>
</evidence>
<gene>
    <name evidence="4" type="ORF">P7K49_015430</name>
</gene>
<evidence type="ECO:0000256" key="2">
    <source>
        <dbReference type="PROSITE-ProRule" id="PRU00059"/>
    </source>
</evidence>
<evidence type="ECO:0000313" key="5">
    <source>
        <dbReference type="Proteomes" id="UP001266305"/>
    </source>
</evidence>
<name>A0ABQ9V9J4_SAGOE</name>
<comment type="caution">
    <text evidence="2">Lacks conserved residue(s) required for the propagation of feature annotation.</text>
</comment>
<dbReference type="Proteomes" id="UP001266305">
    <property type="component" value="Unassembled WGS sequence"/>
</dbReference>
<proteinExistence type="predicted"/>
<dbReference type="Gene3D" id="2.60.120.290">
    <property type="entry name" value="Spermadhesin, CUB domain"/>
    <property type="match status" value="1"/>
</dbReference>
<dbReference type="SMART" id="SM00042">
    <property type="entry name" value="CUB"/>
    <property type="match status" value="1"/>
</dbReference>
<evidence type="ECO:0000313" key="4">
    <source>
        <dbReference type="EMBL" id="KAK2105916.1"/>
    </source>
</evidence>
<dbReference type="InterPro" id="IPR035914">
    <property type="entry name" value="Sperma_CUB_dom_sf"/>
</dbReference>
<organism evidence="4 5">
    <name type="scientific">Saguinus oedipus</name>
    <name type="common">Cotton-top tamarin</name>
    <name type="synonym">Oedipomidas oedipus</name>
    <dbReference type="NCBI Taxonomy" id="9490"/>
    <lineage>
        <taxon>Eukaryota</taxon>
        <taxon>Metazoa</taxon>
        <taxon>Chordata</taxon>
        <taxon>Craniata</taxon>
        <taxon>Vertebrata</taxon>
        <taxon>Euteleostomi</taxon>
        <taxon>Mammalia</taxon>
        <taxon>Eutheria</taxon>
        <taxon>Euarchontoglires</taxon>
        <taxon>Primates</taxon>
        <taxon>Haplorrhini</taxon>
        <taxon>Platyrrhini</taxon>
        <taxon>Cebidae</taxon>
        <taxon>Callitrichinae</taxon>
        <taxon>Saguinus</taxon>
    </lineage>
</organism>
<dbReference type="PANTHER" id="PTHR24255">
    <property type="entry name" value="COMPLEMENT COMPONENT 1, S SUBCOMPONENT-RELATED"/>
    <property type="match status" value="1"/>
</dbReference>
<keyword evidence="1 2" id="KW-1015">Disulfide bond</keyword>
<feature type="disulfide bond" evidence="2">
    <location>
        <begin position="43"/>
        <end position="70"/>
    </location>
</feature>
<reference evidence="4 5" key="1">
    <citation type="submission" date="2023-05" db="EMBL/GenBank/DDBJ databases">
        <title>B98-5 Cell Line De Novo Hybrid Assembly: An Optical Mapping Approach.</title>
        <authorList>
            <person name="Kananen K."/>
            <person name="Auerbach J.A."/>
            <person name="Kautto E."/>
            <person name="Blachly J.S."/>
        </authorList>
    </citation>
    <scope>NUCLEOTIDE SEQUENCE [LARGE SCALE GENOMIC DNA]</scope>
    <source>
        <strain evidence="4">B95-8</strain>
        <tissue evidence="4">Cell line</tissue>
    </source>
</reference>
<keyword evidence="5" id="KW-1185">Reference proteome</keyword>
<accession>A0ABQ9V9J4</accession>
<evidence type="ECO:0000256" key="1">
    <source>
        <dbReference type="ARBA" id="ARBA00023157"/>
    </source>
</evidence>
<sequence length="157" mass="17163">MPMSQPRPCPVSCSPRQPTLLLVQGLMEGTPSHSAPSLLPALCWGQVFTQRSGELSSPEYPQPYPKLSSCTYSIRLEEGFSIILDFVEFFDVETHPEILCPYDFLKVWLPGPSSCPRFPPQPSCSPTSYSTAPTMFLSTSATPTSPGALWVSKTGAF</sequence>
<dbReference type="CDD" id="cd00041">
    <property type="entry name" value="CUB"/>
    <property type="match status" value="1"/>
</dbReference>
<protein>
    <recommendedName>
        <fullName evidence="3">CUB domain-containing protein</fullName>
    </recommendedName>
</protein>